<gene>
    <name evidence="3" type="ORF">RO3G_11754</name>
</gene>
<dbReference type="Gene3D" id="3.30.40.10">
    <property type="entry name" value="Zinc/RING finger domain, C3HC4 (zinc finger)"/>
    <property type="match status" value="1"/>
</dbReference>
<dbReference type="PROSITE" id="PS50089">
    <property type="entry name" value="ZF_RING_2"/>
    <property type="match status" value="1"/>
</dbReference>
<keyword evidence="1" id="KW-0863">Zinc-finger</keyword>
<dbReference type="GeneID" id="93618719"/>
<dbReference type="AlphaFoldDB" id="I1CF13"/>
<dbReference type="RefSeq" id="XP_067522439.1">
    <property type="nucleotide sequence ID" value="XM_067666338.1"/>
</dbReference>
<reference evidence="3 4" key="1">
    <citation type="journal article" date="2009" name="PLoS Genet.">
        <title>Genomic analysis of the basal lineage fungus Rhizopus oryzae reveals a whole-genome duplication.</title>
        <authorList>
            <person name="Ma L.-J."/>
            <person name="Ibrahim A.S."/>
            <person name="Skory C."/>
            <person name="Grabherr M.G."/>
            <person name="Burger G."/>
            <person name="Butler M."/>
            <person name="Elias M."/>
            <person name="Idnurm A."/>
            <person name="Lang B.F."/>
            <person name="Sone T."/>
            <person name="Abe A."/>
            <person name="Calvo S.E."/>
            <person name="Corrochano L.M."/>
            <person name="Engels R."/>
            <person name="Fu J."/>
            <person name="Hansberg W."/>
            <person name="Kim J.-M."/>
            <person name="Kodira C.D."/>
            <person name="Koehrsen M.J."/>
            <person name="Liu B."/>
            <person name="Miranda-Saavedra D."/>
            <person name="O'Leary S."/>
            <person name="Ortiz-Castellanos L."/>
            <person name="Poulter R."/>
            <person name="Rodriguez-Romero J."/>
            <person name="Ruiz-Herrera J."/>
            <person name="Shen Y.-Q."/>
            <person name="Zeng Q."/>
            <person name="Galagan J."/>
            <person name="Birren B.W."/>
            <person name="Cuomo C.A."/>
            <person name="Wickes B.L."/>
        </authorList>
    </citation>
    <scope>NUCLEOTIDE SEQUENCE [LARGE SCALE GENOMIC DNA]</scope>
    <source>
        <strain evidence="4">RA 99-880 / ATCC MYA-4621 / FGSC 9543 / NRRL 43880</strain>
    </source>
</reference>
<organism evidence="3 4">
    <name type="scientific">Rhizopus delemar (strain RA 99-880 / ATCC MYA-4621 / FGSC 9543 / NRRL 43880)</name>
    <name type="common">Mucormycosis agent</name>
    <name type="synonym">Rhizopus arrhizus var. delemar</name>
    <dbReference type="NCBI Taxonomy" id="246409"/>
    <lineage>
        <taxon>Eukaryota</taxon>
        <taxon>Fungi</taxon>
        <taxon>Fungi incertae sedis</taxon>
        <taxon>Mucoromycota</taxon>
        <taxon>Mucoromycotina</taxon>
        <taxon>Mucoromycetes</taxon>
        <taxon>Mucorales</taxon>
        <taxon>Mucorineae</taxon>
        <taxon>Rhizopodaceae</taxon>
        <taxon>Rhizopus</taxon>
    </lineage>
</organism>
<dbReference type="STRING" id="246409.I1CF13"/>
<keyword evidence="1" id="KW-0862">Zinc</keyword>
<evidence type="ECO:0000259" key="2">
    <source>
        <dbReference type="PROSITE" id="PS50089"/>
    </source>
</evidence>
<dbReference type="EMBL" id="CH476740">
    <property type="protein sequence ID" value="EIE87043.1"/>
    <property type="molecule type" value="Genomic_DNA"/>
</dbReference>
<accession>I1CF13</accession>
<evidence type="ECO:0000256" key="1">
    <source>
        <dbReference type="PROSITE-ProRule" id="PRU00175"/>
    </source>
</evidence>
<feature type="domain" description="RING-type" evidence="2">
    <location>
        <begin position="26"/>
        <end position="75"/>
    </location>
</feature>
<evidence type="ECO:0000313" key="4">
    <source>
        <dbReference type="Proteomes" id="UP000009138"/>
    </source>
</evidence>
<keyword evidence="1" id="KW-0479">Metal-binding</keyword>
<dbReference type="GO" id="GO:0008270">
    <property type="term" value="F:zinc ion binding"/>
    <property type="evidence" value="ECO:0007669"/>
    <property type="project" value="UniProtKB-KW"/>
</dbReference>
<dbReference type="Proteomes" id="UP000009138">
    <property type="component" value="Unassembled WGS sequence"/>
</dbReference>
<dbReference type="InterPro" id="IPR001841">
    <property type="entry name" value="Znf_RING"/>
</dbReference>
<name>I1CF13_RHIO9</name>
<keyword evidence="4" id="KW-1185">Reference proteome</keyword>
<evidence type="ECO:0000313" key="3">
    <source>
        <dbReference type="EMBL" id="EIE87043.1"/>
    </source>
</evidence>
<protein>
    <recommendedName>
        <fullName evidence="2">RING-type domain-containing protein</fullName>
    </recommendedName>
</protein>
<dbReference type="eggNOG" id="KOG1815">
    <property type="taxonomic scope" value="Eukaryota"/>
</dbReference>
<dbReference type="OrthoDB" id="10264956at2759"/>
<sequence length="156" mass="18235">MYQDDDDSIASSFEEEDQMEIFIDRCSICFDAQHNLCVESCRDQFCLECFIKYIAQVVKSSWGLSVTTIKCPVCNEVISKQEWSRYVPRSIVELYDKYNAPYKSYTRACIHCEIEIVPCVHQPTVTNLHQQSRNSTSQTRITERFMIGSDYLVNKR</sequence>
<dbReference type="InterPro" id="IPR013083">
    <property type="entry name" value="Znf_RING/FYVE/PHD"/>
</dbReference>
<proteinExistence type="predicted"/>
<dbReference type="VEuPathDB" id="FungiDB:RO3G_11754"/>
<dbReference type="SUPFAM" id="SSF57850">
    <property type="entry name" value="RING/U-box"/>
    <property type="match status" value="1"/>
</dbReference>
<dbReference type="InParanoid" id="I1CF13"/>